<comment type="caution">
    <text evidence="5">The sequence shown here is derived from an EMBL/GenBank/DDBJ whole genome shotgun (WGS) entry which is preliminary data.</text>
</comment>
<dbReference type="Pfam" id="PF00196">
    <property type="entry name" value="GerE"/>
    <property type="match status" value="1"/>
</dbReference>
<keyword evidence="1" id="KW-0805">Transcription regulation</keyword>
<dbReference type="PROSITE" id="PS00622">
    <property type="entry name" value="HTH_LUXR_1"/>
    <property type="match status" value="1"/>
</dbReference>
<sequence>AITFVAEGGVVVSPPMAARLLQEFTFLEEGKDPTKLITLLSKREQAVLSLVAQGFTNREIATTLVISENTVKVHLRNIMEKLHAHTRQRAVSLVGGKGLLPRVTQPDTKQA</sequence>
<evidence type="ECO:0000313" key="5">
    <source>
        <dbReference type="EMBL" id="GAI95385.1"/>
    </source>
</evidence>
<reference evidence="5" key="1">
    <citation type="journal article" date="2014" name="Front. Microbiol.">
        <title>High frequency of phylogenetically diverse reductive dehalogenase-homologous genes in deep subseafloor sedimentary metagenomes.</title>
        <authorList>
            <person name="Kawai M."/>
            <person name="Futagami T."/>
            <person name="Toyoda A."/>
            <person name="Takaki Y."/>
            <person name="Nishi S."/>
            <person name="Hori S."/>
            <person name="Arai W."/>
            <person name="Tsubouchi T."/>
            <person name="Morono Y."/>
            <person name="Uchiyama I."/>
            <person name="Ito T."/>
            <person name="Fujiyama A."/>
            <person name="Inagaki F."/>
            <person name="Takami H."/>
        </authorList>
    </citation>
    <scope>NUCLEOTIDE SEQUENCE</scope>
    <source>
        <strain evidence="5">Expedition CK06-06</strain>
    </source>
</reference>
<keyword evidence="2" id="KW-0238">DNA-binding</keyword>
<dbReference type="SUPFAM" id="SSF46894">
    <property type="entry name" value="C-terminal effector domain of the bipartite response regulators"/>
    <property type="match status" value="1"/>
</dbReference>
<dbReference type="Gene3D" id="1.10.10.10">
    <property type="entry name" value="Winged helix-like DNA-binding domain superfamily/Winged helix DNA-binding domain"/>
    <property type="match status" value="1"/>
</dbReference>
<dbReference type="InterPro" id="IPR036388">
    <property type="entry name" value="WH-like_DNA-bd_sf"/>
</dbReference>
<feature type="non-terminal residue" evidence="5">
    <location>
        <position position="1"/>
    </location>
</feature>
<keyword evidence="3" id="KW-0804">Transcription</keyword>
<proteinExistence type="predicted"/>
<dbReference type="CDD" id="cd06170">
    <property type="entry name" value="LuxR_C_like"/>
    <property type="match status" value="1"/>
</dbReference>
<dbReference type="AlphaFoldDB" id="X1U6B5"/>
<dbReference type="PRINTS" id="PR00038">
    <property type="entry name" value="HTHLUXR"/>
</dbReference>
<accession>X1U6B5</accession>
<organism evidence="5">
    <name type="scientific">marine sediment metagenome</name>
    <dbReference type="NCBI Taxonomy" id="412755"/>
    <lineage>
        <taxon>unclassified sequences</taxon>
        <taxon>metagenomes</taxon>
        <taxon>ecological metagenomes</taxon>
    </lineage>
</organism>
<protein>
    <recommendedName>
        <fullName evidence="4">HTH luxR-type domain-containing protein</fullName>
    </recommendedName>
</protein>
<evidence type="ECO:0000256" key="1">
    <source>
        <dbReference type="ARBA" id="ARBA00023015"/>
    </source>
</evidence>
<dbReference type="GO" id="GO:0006355">
    <property type="term" value="P:regulation of DNA-templated transcription"/>
    <property type="evidence" value="ECO:0007669"/>
    <property type="project" value="InterPro"/>
</dbReference>
<dbReference type="PANTHER" id="PTHR44688:SF16">
    <property type="entry name" value="DNA-BINDING TRANSCRIPTIONAL ACTIVATOR DEVR_DOSR"/>
    <property type="match status" value="1"/>
</dbReference>
<dbReference type="InterPro" id="IPR016032">
    <property type="entry name" value="Sig_transdc_resp-reg_C-effctor"/>
</dbReference>
<feature type="domain" description="HTH luxR-type" evidence="4">
    <location>
        <begin position="33"/>
        <end position="98"/>
    </location>
</feature>
<dbReference type="InterPro" id="IPR000792">
    <property type="entry name" value="Tscrpt_reg_LuxR_C"/>
</dbReference>
<evidence type="ECO:0000256" key="3">
    <source>
        <dbReference type="ARBA" id="ARBA00023163"/>
    </source>
</evidence>
<gene>
    <name evidence="5" type="ORF">S12H4_36961</name>
</gene>
<evidence type="ECO:0000256" key="2">
    <source>
        <dbReference type="ARBA" id="ARBA00023125"/>
    </source>
</evidence>
<name>X1U6B5_9ZZZZ</name>
<dbReference type="GO" id="GO:0003677">
    <property type="term" value="F:DNA binding"/>
    <property type="evidence" value="ECO:0007669"/>
    <property type="project" value="UniProtKB-KW"/>
</dbReference>
<dbReference type="SMART" id="SM00421">
    <property type="entry name" value="HTH_LUXR"/>
    <property type="match status" value="1"/>
</dbReference>
<evidence type="ECO:0000259" key="4">
    <source>
        <dbReference type="PROSITE" id="PS50043"/>
    </source>
</evidence>
<dbReference type="EMBL" id="BARW01022081">
    <property type="protein sequence ID" value="GAI95385.1"/>
    <property type="molecule type" value="Genomic_DNA"/>
</dbReference>
<dbReference type="PANTHER" id="PTHR44688">
    <property type="entry name" value="DNA-BINDING TRANSCRIPTIONAL ACTIVATOR DEVR_DOSR"/>
    <property type="match status" value="1"/>
</dbReference>
<dbReference type="PROSITE" id="PS50043">
    <property type="entry name" value="HTH_LUXR_2"/>
    <property type="match status" value="1"/>
</dbReference>